<evidence type="ECO:0000256" key="10">
    <source>
        <dbReference type="ARBA" id="ARBA00023237"/>
    </source>
</evidence>
<gene>
    <name evidence="16" type="ORF">H3309_16080</name>
</gene>
<dbReference type="PANTHER" id="PTHR32552">
    <property type="entry name" value="FERRICHROME IRON RECEPTOR-RELATED"/>
    <property type="match status" value="1"/>
</dbReference>
<feature type="domain" description="TonB-dependent receptor plug" evidence="15">
    <location>
        <begin position="57"/>
        <end position="164"/>
    </location>
</feature>
<name>A0A7G5IHF1_9SPHN</name>
<dbReference type="Pfam" id="PF07715">
    <property type="entry name" value="Plug"/>
    <property type="match status" value="1"/>
</dbReference>
<reference evidence="16 17" key="1">
    <citation type="submission" date="2020-07" db="EMBL/GenBank/DDBJ databases">
        <title>Complete genome sequence for Sandaracinobacter sp. M6.</title>
        <authorList>
            <person name="Tang Y."/>
            <person name="Liu Q."/>
            <person name="Guo Z."/>
            <person name="Lei P."/>
            <person name="Huang B."/>
        </authorList>
    </citation>
    <scope>NUCLEOTIDE SEQUENCE [LARGE SCALE GENOMIC DNA]</scope>
    <source>
        <strain evidence="16 17">M6</strain>
    </source>
</reference>
<dbReference type="InterPro" id="IPR039426">
    <property type="entry name" value="TonB-dep_rcpt-like"/>
</dbReference>
<evidence type="ECO:0000256" key="2">
    <source>
        <dbReference type="ARBA" id="ARBA00022448"/>
    </source>
</evidence>
<dbReference type="GO" id="GO:0006826">
    <property type="term" value="P:iron ion transport"/>
    <property type="evidence" value="ECO:0007669"/>
    <property type="project" value="UniProtKB-KW"/>
</dbReference>
<dbReference type="GO" id="GO:0009279">
    <property type="term" value="C:cell outer membrane"/>
    <property type="evidence" value="ECO:0007669"/>
    <property type="project" value="UniProtKB-SubCell"/>
</dbReference>
<evidence type="ECO:0000313" key="16">
    <source>
        <dbReference type="EMBL" id="QMW22793.1"/>
    </source>
</evidence>
<evidence type="ECO:0000256" key="7">
    <source>
        <dbReference type="ARBA" id="ARBA00023065"/>
    </source>
</evidence>
<evidence type="ECO:0000256" key="9">
    <source>
        <dbReference type="ARBA" id="ARBA00023136"/>
    </source>
</evidence>
<evidence type="ECO:0000256" key="5">
    <source>
        <dbReference type="ARBA" id="ARBA00022692"/>
    </source>
</evidence>
<feature type="domain" description="TonB-dependent receptor-like beta-barrel" evidence="14">
    <location>
        <begin position="296"/>
        <end position="731"/>
    </location>
</feature>
<evidence type="ECO:0000256" key="11">
    <source>
        <dbReference type="PROSITE-ProRule" id="PRU01360"/>
    </source>
</evidence>
<dbReference type="PANTHER" id="PTHR32552:SF81">
    <property type="entry name" value="TONB-DEPENDENT OUTER MEMBRANE RECEPTOR"/>
    <property type="match status" value="1"/>
</dbReference>
<dbReference type="InterPro" id="IPR012910">
    <property type="entry name" value="Plug_dom"/>
</dbReference>
<dbReference type="SUPFAM" id="SSF56935">
    <property type="entry name" value="Porins"/>
    <property type="match status" value="1"/>
</dbReference>
<keyword evidence="13" id="KW-0732">Signal</keyword>
<evidence type="ECO:0000256" key="8">
    <source>
        <dbReference type="ARBA" id="ARBA00023077"/>
    </source>
</evidence>
<dbReference type="InterPro" id="IPR036942">
    <property type="entry name" value="Beta-barrel_TonB_sf"/>
</dbReference>
<feature type="chain" id="PRO_5028999749" evidence="13">
    <location>
        <begin position="26"/>
        <end position="778"/>
    </location>
</feature>
<evidence type="ECO:0000256" key="13">
    <source>
        <dbReference type="SAM" id="SignalP"/>
    </source>
</evidence>
<accession>A0A7G5IHF1</accession>
<feature type="signal peptide" evidence="13">
    <location>
        <begin position="1"/>
        <end position="25"/>
    </location>
</feature>
<keyword evidence="3 11" id="KW-1134">Transmembrane beta strand</keyword>
<comment type="similarity">
    <text evidence="11 12">Belongs to the TonB-dependent receptor family.</text>
</comment>
<evidence type="ECO:0000256" key="12">
    <source>
        <dbReference type="RuleBase" id="RU003357"/>
    </source>
</evidence>
<dbReference type="PROSITE" id="PS52016">
    <property type="entry name" value="TONB_DEPENDENT_REC_3"/>
    <property type="match status" value="1"/>
</dbReference>
<keyword evidence="10 11" id="KW-0998">Cell outer membrane</keyword>
<evidence type="ECO:0000256" key="1">
    <source>
        <dbReference type="ARBA" id="ARBA00004571"/>
    </source>
</evidence>
<keyword evidence="6" id="KW-0408">Iron</keyword>
<dbReference type="InterPro" id="IPR000531">
    <property type="entry name" value="Beta-barrel_TonB"/>
</dbReference>
<keyword evidence="9 11" id="KW-0472">Membrane</keyword>
<evidence type="ECO:0000256" key="3">
    <source>
        <dbReference type="ARBA" id="ARBA00022452"/>
    </source>
</evidence>
<proteinExistence type="inferred from homology"/>
<evidence type="ECO:0000256" key="6">
    <source>
        <dbReference type="ARBA" id="ARBA00023004"/>
    </source>
</evidence>
<keyword evidence="4" id="KW-0410">Iron transport</keyword>
<sequence length="778" mass="83880">MDATAFARRTLLLLGAAILPGSALLAQPAGNAPTRAATEEAAPDEIVVTAQLRRQSLQDVPLAISAISGDTLLNQGINNPTDLRFVTPSLNFANSANTRGEGLSIRGVGTSIFGDGVEQSVGVVVDGIPMSRNGMGTMSMIDVDRVEVLRGPQGTLFGKNASAGLIVITTRRPRLNELSLDLGASYATWDDLRLNGVVNVPIGTTGAFRLAVSSTDRDGIITNINRNETLNNRRERIVRGQLLAEPVDDLSILIIGDWSESRTRCCAWTARVAAPGTPFAALNAAQGIVPSATNLRNAAGARFFQDLDTLGVSGEVNYDAGFATLTGIVAYREWNAFDNNDPDILPLNVLDVNAGDSRVQQFSAELRLTSRGESAFQWLVGAFYFDVANRGGNEQTGTLGVPLPPGGTLGNRRDSETYNYNKALYGQLSYAFTDWFKLSASGRYTDEILRFDWRQRPSGTLGAIPGRPTLDVRGARITTDNFSWRVIAQVDPAPDVMAFASVARGYKGPAYDQQLVSATPVFVQPEIPTSYEIGLRSTLFDRKLTLNLTAFKTDFENFQAQAFDQNVFPSRFTTVNAGKLSTRGIEADIMLRPVAGLSLSGAATYLDSEYKDFKNIACFVGATILPFGTPRTDPRQCIRVSPTGGGVTTGDGLPLTDAPKFTYTLQANYETPVSDALKVGANVNWFWRDDVVYSSNGDPGLRQDSYGLLGASLALAAADDRWRVTLFARNLLDKHFVSRIIPQPVLNAAGTNGLGSYSQFPSADARRIVGVSLDLKLR</sequence>
<dbReference type="KEGG" id="sand:H3309_16080"/>
<keyword evidence="5 11" id="KW-0812">Transmembrane</keyword>
<dbReference type="AlphaFoldDB" id="A0A7G5IHF1"/>
<evidence type="ECO:0000256" key="4">
    <source>
        <dbReference type="ARBA" id="ARBA00022496"/>
    </source>
</evidence>
<dbReference type="Proteomes" id="UP000515292">
    <property type="component" value="Chromosome"/>
</dbReference>
<dbReference type="Gene3D" id="2.40.170.20">
    <property type="entry name" value="TonB-dependent receptor, beta-barrel domain"/>
    <property type="match status" value="1"/>
</dbReference>
<keyword evidence="8 12" id="KW-0798">TonB box</keyword>
<organism evidence="16 17">
    <name type="scientific">Sandaracinobacteroides saxicola</name>
    <dbReference type="NCBI Taxonomy" id="2759707"/>
    <lineage>
        <taxon>Bacteria</taxon>
        <taxon>Pseudomonadati</taxon>
        <taxon>Pseudomonadota</taxon>
        <taxon>Alphaproteobacteria</taxon>
        <taxon>Sphingomonadales</taxon>
        <taxon>Sphingosinicellaceae</taxon>
        <taxon>Sandaracinobacteroides</taxon>
    </lineage>
</organism>
<keyword evidence="17" id="KW-1185">Reference proteome</keyword>
<keyword evidence="2 11" id="KW-0813">Transport</keyword>
<evidence type="ECO:0000259" key="15">
    <source>
        <dbReference type="Pfam" id="PF07715"/>
    </source>
</evidence>
<dbReference type="EMBL" id="CP059851">
    <property type="protein sequence ID" value="QMW22793.1"/>
    <property type="molecule type" value="Genomic_DNA"/>
</dbReference>
<evidence type="ECO:0000313" key="17">
    <source>
        <dbReference type="Proteomes" id="UP000515292"/>
    </source>
</evidence>
<keyword evidence="16" id="KW-0675">Receptor</keyword>
<protein>
    <submittedName>
        <fullName evidence="16">TonB-dependent receptor</fullName>
    </submittedName>
</protein>
<dbReference type="Pfam" id="PF00593">
    <property type="entry name" value="TonB_dep_Rec_b-barrel"/>
    <property type="match status" value="1"/>
</dbReference>
<evidence type="ECO:0000259" key="14">
    <source>
        <dbReference type="Pfam" id="PF00593"/>
    </source>
</evidence>
<dbReference type="RefSeq" id="WP_182296027.1">
    <property type="nucleotide sequence ID" value="NZ_CP059851.1"/>
</dbReference>
<comment type="subcellular location">
    <subcellularLocation>
        <location evidence="1 11">Cell outer membrane</location>
        <topology evidence="1 11">Multi-pass membrane protein</topology>
    </subcellularLocation>
</comment>
<keyword evidence="7" id="KW-0406">Ion transport</keyword>